<evidence type="ECO:0000259" key="6">
    <source>
        <dbReference type="Pfam" id="PF00884"/>
    </source>
</evidence>
<feature type="chain" id="PRO_5022044778" evidence="5">
    <location>
        <begin position="27"/>
        <end position="495"/>
    </location>
</feature>
<dbReference type="KEGG" id="snep:Enr13x_72450"/>
<dbReference type="GO" id="GO:0047753">
    <property type="term" value="F:choline-sulfatase activity"/>
    <property type="evidence" value="ECO:0007669"/>
    <property type="project" value="UniProtKB-EC"/>
</dbReference>
<dbReference type="EMBL" id="CP037423">
    <property type="protein sequence ID" value="QDV47336.1"/>
    <property type="molecule type" value="Genomic_DNA"/>
</dbReference>
<keyword evidence="5" id="KW-0732">Signal</keyword>
<feature type="domain" description="Sulfatase N-terminal" evidence="6">
    <location>
        <begin position="31"/>
        <end position="379"/>
    </location>
</feature>
<evidence type="ECO:0000256" key="3">
    <source>
        <dbReference type="ARBA" id="ARBA00022801"/>
    </source>
</evidence>
<evidence type="ECO:0000313" key="8">
    <source>
        <dbReference type="Proteomes" id="UP000319004"/>
    </source>
</evidence>
<proteinExistence type="inferred from homology"/>
<organism evidence="7 8">
    <name type="scientific">Stieleria neptunia</name>
    <dbReference type="NCBI Taxonomy" id="2527979"/>
    <lineage>
        <taxon>Bacteria</taxon>
        <taxon>Pseudomonadati</taxon>
        <taxon>Planctomycetota</taxon>
        <taxon>Planctomycetia</taxon>
        <taxon>Pirellulales</taxon>
        <taxon>Pirellulaceae</taxon>
        <taxon>Stieleria</taxon>
    </lineage>
</organism>
<evidence type="ECO:0000256" key="5">
    <source>
        <dbReference type="SAM" id="SignalP"/>
    </source>
</evidence>
<dbReference type="AlphaFoldDB" id="A0A518I2P6"/>
<dbReference type="InterPro" id="IPR017850">
    <property type="entry name" value="Alkaline_phosphatase_core_sf"/>
</dbReference>
<evidence type="ECO:0000256" key="1">
    <source>
        <dbReference type="ARBA" id="ARBA00008779"/>
    </source>
</evidence>
<dbReference type="InterPro" id="IPR050738">
    <property type="entry name" value="Sulfatase"/>
</dbReference>
<dbReference type="PANTHER" id="PTHR42693">
    <property type="entry name" value="ARYLSULFATASE FAMILY MEMBER"/>
    <property type="match status" value="1"/>
</dbReference>
<gene>
    <name evidence="7" type="primary">betC_26</name>
    <name evidence="7" type="ORF">Enr13x_72450</name>
</gene>
<dbReference type="Gene3D" id="3.40.720.10">
    <property type="entry name" value="Alkaline Phosphatase, subunit A"/>
    <property type="match status" value="1"/>
</dbReference>
<dbReference type="GO" id="GO:0004065">
    <property type="term" value="F:arylsulfatase activity"/>
    <property type="evidence" value="ECO:0007669"/>
    <property type="project" value="TreeGrafter"/>
</dbReference>
<name>A0A518I2P6_9BACT</name>
<dbReference type="CDD" id="cd16034">
    <property type="entry name" value="sulfatase_like"/>
    <property type="match status" value="1"/>
</dbReference>
<keyword evidence="3 7" id="KW-0378">Hydrolase</keyword>
<keyword evidence="2" id="KW-0479">Metal-binding</keyword>
<dbReference type="OrthoDB" id="237120at2"/>
<reference evidence="7 8" key="1">
    <citation type="submission" date="2019-03" db="EMBL/GenBank/DDBJ databases">
        <title>Deep-cultivation of Planctomycetes and their phenomic and genomic characterization uncovers novel biology.</title>
        <authorList>
            <person name="Wiegand S."/>
            <person name="Jogler M."/>
            <person name="Boedeker C."/>
            <person name="Pinto D."/>
            <person name="Vollmers J."/>
            <person name="Rivas-Marin E."/>
            <person name="Kohn T."/>
            <person name="Peeters S.H."/>
            <person name="Heuer A."/>
            <person name="Rast P."/>
            <person name="Oberbeckmann S."/>
            <person name="Bunk B."/>
            <person name="Jeske O."/>
            <person name="Meyerdierks A."/>
            <person name="Storesund J.E."/>
            <person name="Kallscheuer N."/>
            <person name="Luecker S."/>
            <person name="Lage O.M."/>
            <person name="Pohl T."/>
            <person name="Merkel B.J."/>
            <person name="Hornburger P."/>
            <person name="Mueller R.-W."/>
            <person name="Bruemmer F."/>
            <person name="Labrenz M."/>
            <person name="Spormann A.M."/>
            <person name="Op den Camp H."/>
            <person name="Overmann J."/>
            <person name="Amann R."/>
            <person name="Jetten M.S.M."/>
            <person name="Mascher T."/>
            <person name="Medema M.H."/>
            <person name="Devos D.P."/>
            <person name="Kaster A.-K."/>
            <person name="Ovreas L."/>
            <person name="Rohde M."/>
            <person name="Galperin M.Y."/>
            <person name="Jogler C."/>
        </authorList>
    </citation>
    <scope>NUCLEOTIDE SEQUENCE [LARGE SCALE GENOMIC DNA]</scope>
    <source>
        <strain evidence="7 8">Enr13</strain>
    </source>
</reference>
<dbReference type="PROSITE" id="PS00523">
    <property type="entry name" value="SULFATASE_1"/>
    <property type="match status" value="1"/>
</dbReference>
<dbReference type="Pfam" id="PF00884">
    <property type="entry name" value="Sulfatase"/>
    <property type="match status" value="1"/>
</dbReference>
<feature type="signal peptide" evidence="5">
    <location>
        <begin position="1"/>
        <end position="26"/>
    </location>
</feature>
<dbReference type="GO" id="GO:0046872">
    <property type="term" value="F:metal ion binding"/>
    <property type="evidence" value="ECO:0007669"/>
    <property type="project" value="UniProtKB-KW"/>
</dbReference>
<dbReference type="SUPFAM" id="SSF53649">
    <property type="entry name" value="Alkaline phosphatase-like"/>
    <property type="match status" value="1"/>
</dbReference>
<dbReference type="PANTHER" id="PTHR42693:SF53">
    <property type="entry name" value="ENDO-4-O-SULFATASE"/>
    <property type="match status" value="1"/>
</dbReference>
<dbReference type="EC" id="3.1.6.6" evidence="7"/>
<keyword evidence="4" id="KW-0106">Calcium</keyword>
<evidence type="ECO:0000313" key="7">
    <source>
        <dbReference type="EMBL" id="QDV47336.1"/>
    </source>
</evidence>
<dbReference type="PROSITE" id="PS00149">
    <property type="entry name" value="SULFATASE_2"/>
    <property type="match status" value="1"/>
</dbReference>
<dbReference type="InterPro" id="IPR024607">
    <property type="entry name" value="Sulfatase_CS"/>
</dbReference>
<comment type="similarity">
    <text evidence="1">Belongs to the sulfatase family.</text>
</comment>
<dbReference type="InterPro" id="IPR000917">
    <property type="entry name" value="Sulfatase_N"/>
</dbReference>
<protein>
    <submittedName>
        <fullName evidence="7">Choline-sulfatase</fullName>
        <ecNumber evidence="7">3.1.6.6</ecNumber>
    </submittedName>
</protein>
<keyword evidence="8" id="KW-1185">Reference proteome</keyword>
<accession>A0A518I2P6</accession>
<evidence type="ECO:0000256" key="2">
    <source>
        <dbReference type="ARBA" id="ARBA00022723"/>
    </source>
</evidence>
<dbReference type="Proteomes" id="UP000319004">
    <property type="component" value="Chromosome"/>
</dbReference>
<evidence type="ECO:0000256" key="4">
    <source>
        <dbReference type="ARBA" id="ARBA00022837"/>
    </source>
</evidence>
<sequence length="495" mass="54708" precursor="true">MLNRSYLFSAAFLVMLAGLLAGPASRADEPRNVLIIQTDEHNFRTLGCYRQTLPEEQALVWGKEAFVETPAIDSIARRGAICTSFYATSPVCTPSRAAFFTGLYPHQTGSHTNNEPMDSDIVTFAEVLRRDGYATGYAGKWHLDGPGKPQWAPRRQFGFSDNRFMFNRGHWKNFQLTDAGPRVGARDKNDAPSYNVGDADDQTFATDWLADRAMDFIREHADEPFCYHLSLPDPHGPNTVRPPYDTMFADRVIRAPLSFSMAKENPAWAAVGGKNSAAKFNPALMAMYFGMVRCIDDNVGQILETLAELKLTDNTIIVFTSDHGDLCFEHGRLNKGNPYEASAKIPMIIAAPGVIPAGTRVDQALGTVDFAPTLLSLLGKQATTGTAGRDASPLLTGQNQAKWDDVAIIQSSGLKPSWFAVITDRYKLVLSVSERPWLFDLQTDPDELKNSIDLEQNRDVVRQLAGRLHDYAQAQDAGFLNPKLKQQINTLVSSL</sequence>